<evidence type="ECO:0000313" key="2">
    <source>
        <dbReference type="Proteomes" id="UP001055811"/>
    </source>
</evidence>
<keyword evidence="2" id="KW-1185">Reference proteome</keyword>
<reference evidence="2" key="1">
    <citation type="journal article" date="2022" name="Mol. Ecol. Resour.">
        <title>The genomes of chicory, endive, great burdock and yacon provide insights into Asteraceae palaeo-polyploidization history and plant inulin production.</title>
        <authorList>
            <person name="Fan W."/>
            <person name="Wang S."/>
            <person name="Wang H."/>
            <person name="Wang A."/>
            <person name="Jiang F."/>
            <person name="Liu H."/>
            <person name="Zhao H."/>
            <person name="Xu D."/>
            <person name="Zhang Y."/>
        </authorList>
    </citation>
    <scope>NUCLEOTIDE SEQUENCE [LARGE SCALE GENOMIC DNA]</scope>
    <source>
        <strain evidence="2">cv. Punajuju</strain>
    </source>
</reference>
<dbReference type="EMBL" id="CM042017">
    <property type="protein sequence ID" value="KAI3689919.1"/>
    <property type="molecule type" value="Genomic_DNA"/>
</dbReference>
<organism evidence="1 2">
    <name type="scientific">Cichorium intybus</name>
    <name type="common">Chicory</name>
    <dbReference type="NCBI Taxonomy" id="13427"/>
    <lineage>
        <taxon>Eukaryota</taxon>
        <taxon>Viridiplantae</taxon>
        <taxon>Streptophyta</taxon>
        <taxon>Embryophyta</taxon>
        <taxon>Tracheophyta</taxon>
        <taxon>Spermatophyta</taxon>
        <taxon>Magnoliopsida</taxon>
        <taxon>eudicotyledons</taxon>
        <taxon>Gunneridae</taxon>
        <taxon>Pentapetalae</taxon>
        <taxon>asterids</taxon>
        <taxon>campanulids</taxon>
        <taxon>Asterales</taxon>
        <taxon>Asteraceae</taxon>
        <taxon>Cichorioideae</taxon>
        <taxon>Cichorieae</taxon>
        <taxon>Cichoriinae</taxon>
        <taxon>Cichorium</taxon>
    </lineage>
</organism>
<accession>A0ACB8YY86</accession>
<dbReference type="Proteomes" id="UP001055811">
    <property type="component" value="Linkage Group LG09"/>
</dbReference>
<sequence length="332" mass="38180">MFAKVARFARDGKKEGMRRNYNKGFIKENGMRRPNVSFAEVVIGRKEETSRTKLEMKEKKEIKEEGVNKKVSLDPVEYTDVDDVLKEKIIVSLGKKEVKVRVKEIEELMFQPCKRIAKSSKEEEEFVESESEEEVRSEGSVNESSENFSSEKDEESFGESFMKESSPEVIISNLKGMSSEKIQADKREEHKSDTGNFEKTDEVEGEDKLSNKIDEIKDTKENTRGEIEGATMEDFEKQEMEFKKDRKLKKKEEEKNSWEKRVTRSQARKSRSKESNEESLSTEEKSSSYLLGEADSDQKISETGAKCGIHRRNGREISQSKGNKNGAFRGNQ</sequence>
<reference evidence="1 2" key="2">
    <citation type="journal article" date="2022" name="Mol. Ecol. Resour.">
        <title>The genomes of chicory, endive, great burdock and yacon provide insights into Asteraceae paleo-polyploidization history and plant inulin production.</title>
        <authorList>
            <person name="Fan W."/>
            <person name="Wang S."/>
            <person name="Wang H."/>
            <person name="Wang A."/>
            <person name="Jiang F."/>
            <person name="Liu H."/>
            <person name="Zhao H."/>
            <person name="Xu D."/>
            <person name="Zhang Y."/>
        </authorList>
    </citation>
    <scope>NUCLEOTIDE SEQUENCE [LARGE SCALE GENOMIC DNA]</scope>
    <source>
        <strain evidence="2">cv. Punajuju</strain>
        <tissue evidence="1">Leaves</tissue>
    </source>
</reference>
<comment type="caution">
    <text evidence="1">The sequence shown here is derived from an EMBL/GenBank/DDBJ whole genome shotgun (WGS) entry which is preliminary data.</text>
</comment>
<proteinExistence type="predicted"/>
<protein>
    <submittedName>
        <fullName evidence="1">Uncharacterized protein</fullName>
    </submittedName>
</protein>
<gene>
    <name evidence="1" type="ORF">L2E82_47889</name>
</gene>
<name>A0ACB8YY86_CICIN</name>
<evidence type="ECO:0000313" key="1">
    <source>
        <dbReference type="EMBL" id="KAI3689919.1"/>
    </source>
</evidence>